<dbReference type="InterPro" id="IPR039425">
    <property type="entry name" value="RNA_pol_sigma-70-like"/>
</dbReference>
<name>A0ABP7ACX4_9ACTN</name>
<dbReference type="SUPFAM" id="SSF88659">
    <property type="entry name" value="Sigma3 and sigma4 domains of RNA polymerase sigma factors"/>
    <property type="match status" value="1"/>
</dbReference>
<keyword evidence="4" id="KW-0804">Transcription</keyword>
<dbReference type="InterPro" id="IPR013324">
    <property type="entry name" value="RNA_pol_sigma_r3/r4-like"/>
</dbReference>
<dbReference type="Proteomes" id="UP001501074">
    <property type="component" value="Unassembled WGS sequence"/>
</dbReference>
<evidence type="ECO:0000313" key="7">
    <source>
        <dbReference type="EMBL" id="GAA3629794.1"/>
    </source>
</evidence>
<dbReference type="SUPFAM" id="SSF88946">
    <property type="entry name" value="Sigma2 domain of RNA polymerase sigma factors"/>
    <property type="match status" value="1"/>
</dbReference>
<keyword evidence="8" id="KW-1185">Reference proteome</keyword>
<dbReference type="Gene3D" id="1.10.10.10">
    <property type="entry name" value="Winged helix-like DNA-binding domain superfamily/Winged helix DNA-binding domain"/>
    <property type="match status" value="1"/>
</dbReference>
<evidence type="ECO:0000256" key="1">
    <source>
        <dbReference type="ARBA" id="ARBA00010641"/>
    </source>
</evidence>
<dbReference type="PANTHER" id="PTHR43133">
    <property type="entry name" value="RNA POLYMERASE ECF-TYPE SIGMA FACTO"/>
    <property type="match status" value="1"/>
</dbReference>
<sequence length="312" mass="33819">MSVPAGGSVARDPSELVLAAQAGDVAALGTLLAEHRPAMLAVALSFLSEPADAEDAVQDAALIALTRIGDLRDPRAVGPWLKMIVRNGCRMRLRARPPVGGMPDLAADPESDPARLIERHVARDWIWHALDQLSPPLRVVVLLRYFTRTTGYEQIAALCGVPVGTVRSRLSKARATLAGLLLATGESRYQGPDLETWQRYRELFSDLAGGTRSMAGLHQELHPRMETVWDSTRRTVGLEPVVGLIDRSAGAGVGLRVVNLVAGRDIVVCETQTLNPAENPDHCPPGVAWLLRLENGRADQLRLFHEPRGKTA</sequence>
<reference evidence="8" key="1">
    <citation type="journal article" date="2019" name="Int. J. Syst. Evol. Microbiol.">
        <title>The Global Catalogue of Microorganisms (GCM) 10K type strain sequencing project: providing services to taxonomists for standard genome sequencing and annotation.</title>
        <authorList>
            <consortium name="The Broad Institute Genomics Platform"/>
            <consortium name="The Broad Institute Genome Sequencing Center for Infectious Disease"/>
            <person name="Wu L."/>
            <person name="Ma J."/>
        </authorList>
    </citation>
    <scope>NUCLEOTIDE SEQUENCE [LARGE SCALE GENOMIC DNA]</scope>
    <source>
        <strain evidence="8">JCM 16902</strain>
    </source>
</reference>
<evidence type="ECO:0000259" key="6">
    <source>
        <dbReference type="Pfam" id="PF08281"/>
    </source>
</evidence>
<dbReference type="InterPro" id="IPR036388">
    <property type="entry name" value="WH-like_DNA-bd_sf"/>
</dbReference>
<gene>
    <name evidence="7" type="ORF">GCM10022223_54280</name>
</gene>
<protein>
    <submittedName>
        <fullName evidence="7">Sigma-70 family RNA polymerase sigma factor</fullName>
    </submittedName>
</protein>
<dbReference type="Pfam" id="PF08281">
    <property type="entry name" value="Sigma70_r4_2"/>
    <property type="match status" value="1"/>
</dbReference>
<dbReference type="Gene3D" id="1.10.1740.10">
    <property type="match status" value="1"/>
</dbReference>
<comment type="similarity">
    <text evidence="1">Belongs to the sigma-70 factor family. ECF subfamily.</text>
</comment>
<evidence type="ECO:0000256" key="3">
    <source>
        <dbReference type="ARBA" id="ARBA00023082"/>
    </source>
</evidence>
<dbReference type="InterPro" id="IPR007627">
    <property type="entry name" value="RNA_pol_sigma70_r2"/>
</dbReference>
<feature type="domain" description="RNA polymerase sigma-70 region 2" evidence="5">
    <location>
        <begin position="32"/>
        <end position="96"/>
    </location>
</feature>
<evidence type="ECO:0000256" key="4">
    <source>
        <dbReference type="ARBA" id="ARBA00023163"/>
    </source>
</evidence>
<dbReference type="PANTHER" id="PTHR43133:SF51">
    <property type="entry name" value="RNA POLYMERASE SIGMA FACTOR"/>
    <property type="match status" value="1"/>
</dbReference>
<dbReference type="Pfam" id="PF04542">
    <property type="entry name" value="Sigma70_r2"/>
    <property type="match status" value="1"/>
</dbReference>
<accession>A0ABP7ACX4</accession>
<dbReference type="InterPro" id="IPR014284">
    <property type="entry name" value="RNA_pol_sigma-70_dom"/>
</dbReference>
<evidence type="ECO:0000259" key="5">
    <source>
        <dbReference type="Pfam" id="PF04542"/>
    </source>
</evidence>
<proteinExistence type="inferred from homology"/>
<comment type="caution">
    <text evidence="7">The sequence shown here is derived from an EMBL/GenBank/DDBJ whole genome shotgun (WGS) entry which is preliminary data.</text>
</comment>
<dbReference type="EMBL" id="BAAAZO010000011">
    <property type="protein sequence ID" value="GAA3629794.1"/>
    <property type="molecule type" value="Genomic_DNA"/>
</dbReference>
<organism evidence="7 8">
    <name type="scientific">Kineosporia mesophila</name>
    <dbReference type="NCBI Taxonomy" id="566012"/>
    <lineage>
        <taxon>Bacteria</taxon>
        <taxon>Bacillati</taxon>
        <taxon>Actinomycetota</taxon>
        <taxon>Actinomycetes</taxon>
        <taxon>Kineosporiales</taxon>
        <taxon>Kineosporiaceae</taxon>
        <taxon>Kineosporia</taxon>
    </lineage>
</organism>
<feature type="domain" description="RNA polymerase sigma factor 70 region 4 type 2" evidence="6">
    <location>
        <begin position="124"/>
        <end position="177"/>
    </location>
</feature>
<evidence type="ECO:0000313" key="8">
    <source>
        <dbReference type="Proteomes" id="UP001501074"/>
    </source>
</evidence>
<dbReference type="NCBIfam" id="TIGR02937">
    <property type="entry name" value="sigma70-ECF"/>
    <property type="match status" value="1"/>
</dbReference>
<dbReference type="CDD" id="cd06171">
    <property type="entry name" value="Sigma70_r4"/>
    <property type="match status" value="1"/>
</dbReference>
<dbReference type="RefSeq" id="WP_231486011.1">
    <property type="nucleotide sequence ID" value="NZ_BAAAZO010000011.1"/>
</dbReference>
<keyword evidence="3" id="KW-0731">Sigma factor</keyword>
<dbReference type="InterPro" id="IPR013325">
    <property type="entry name" value="RNA_pol_sigma_r2"/>
</dbReference>
<keyword evidence="2" id="KW-0805">Transcription regulation</keyword>
<evidence type="ECO:0000256" key="2">
    <source>
        <dbReference type="ARBA" id="ARBA00023015"/>
    </source>
</evidence>
<dbReference type="InterPro" id="IPR013249">
    <property type="entry name" value="RNA_pol_sigma70_r4_t2"/>
</dbReference>